<sequence>MSTPTSNKSRARKTPARTSGSRLLDEVEAALRRYVILPNEHCYVTVALWIAATHGIESWDFAPRLSIISPEKRCGKTRLLDVIEHLCHKPLVTVNTTVAAVTRSLGKKAPPTLLVDEADSIFGTKRSADSHEDLRGLLNAGHQRGKYTTRWDVTTNSLQKLETFSMVALASIKDLPDTIMDRGPVVRMRRRANGETVQPFRARRDGAGVLLPLQKRLAKWVGAQEFATEVLGMPVEDRAADNWEPLIAVADAAGGSWPERARLAAKVMTEAEAGVAQESFGLELLRDIKAIWPPKAKATFTSDLLSALHSLEESPWGTYHGTPLNANELGRLLKPYGVRSMDVKLHREVKKGYRLDGKRNSKTGAVEGGLFDAWERYLPEHRGSGEVAGR</sequence>
<dbReference type="Proteomes" id="UP000324351">
    <property type="component" value="Unassembled WGS sequence"/>
</dbReference>
<feature type="region of interest" description="Disordered" evidence="1">
    <location>
        <begin position="1"/>
        <end position="20"/>
    </location>
</feature>
<proteinExistence type="predicted"/>
<evidence type="ECO:0000256" key="1">
    <source>
        <dbReference type="SAM" id="MobiDB-lite"/>
    </source>
</evidence>
<reference evidence="3 4" key="2">
    <citation type="submission" date="2019-09" db="EMBL/GenBank/DDBJ databases">
        <authorList>
            <person name="Jin C."/>
        </authorList>
    </citation>
    <scope>NUCLEOTIDE SEQUENCE [LARGE SCALE GENOMIC DNA]</scope>
    <source>
        <strain evidence="3 4">BN140041</strain>
    </source>
</reference>
<dbReference type="RefSeq" id="WP_149752289.1">
    <property type="nucleotide sequence ID" value="NZ_VUJW01000018.1"/>
</dbReference>
<gene>
    <name evidence="3" type="ORF">F0U47_20150</name>
</gene>
<dbReference type="EMBL" id="VUJW01000018">
    <property type="protein sequence ID" value="KAA1423191.1"/>
    <property type="molecule type" value="Genomic_DNA"/>
</dbReference>
<keyword evidence="4" id="KW-1185">Reference proteome</keyword>
<name>A0A5B1LRI5_9ACTN</name>
<feature type="domain" description="DUF3631" evidence="2">
    <location>
        <begin position="187"/>
        <end position="377"/>
    </location>
</feature>
<protein>
    <submittedName>
        <fullName evidence="3">DUF3631 domain-containing protein</fullName>
    </submittedName>
</protein>
<dbReference type="Pfam" id="PF12307">
    <property type="entry name" value="DUF3631"/>
    <property type="match status" value="1"/>
</dbReference>
<dbReference type="AlphaFoldDB" id="A0A5B1LRI5"/>
<dbReference type="InterPro" id="IPR022081">
    <property type="entry name" value="DUF3631"/>
</dbReference>
<evidence type="ECO:0000259" key="2">
    <source>
        <dbReference type="Pfam" id="PF12307"/>
    </source>
</evidence>
<evidence type="ECO:0000313" key="3">
    <source>
        <dbReference type="EMBL" id="KAA1423191.1"/>
    </source>
</evidence>
<evidence type="ECO:0000313" key="4">
    <source>
        <dbReference type="Proteomes" id="UP000324351"/>
    </source>
</evidence>
<organism evidence="3 4">
    <name type="scientific">Nocardioides antri</name>
    <dbReference type="NCBI Taxonomy" id="2607659"/>
    <lineage>
        <taxon>Bacteria</taxon>
        <taxon>Bacillati</taxon>
        <taxon>Actinomycetota</taxon>
        <taxon>Actinomycetes</taxon>
        <taxon>Propionibacteriales</taxon>
        <taxon>Nocardioidaceae</taxon>
        <taxon>Nocardioides</taxon>
    </lineage>
</organism>
<reference evidence="3 4" key="1">
    <citation type="submission" date="2019-09" db="EMBL/GenBank/DDBJ databases">
        <title>Nocardioides panacisoli sp. nov., isolated from the soil of a ginseng field.</title>
        <authorList>
            <person name="Cho C."/>
        </authorList>
    </citation>
    <scope>NUCLEOTIDE SEQUENCE [LARGE SCALE GENOMIC DNA]</scope>
    <source>
        <strain evidence="3 4">BN140041</strain>
    </source>
</reference>
<comment type="caution">
    <text evidence="3">The sequence shown here is derived from an EMBL/GenBank/DDBJ whole genome shotgun (WGS) entry which is preliminary data.</text>
</comment>
<accession>A0A5B1LRI5</accession>